<dbReference type="GO" id="GO:0005524">
    <property type="term" value="F:ATP binding"/>
    <property type="evidence" value="ECO:0007669"/>
    <property type="project" value="UniProtKB-KW"/>
</dbReference>
<dbReference type="GO" id="GO:0005886">
    <property type="term" value="C:plasma membrane"/>
    <property type="evidence" value="ECO:0007669"/>
    <property type="project" value="UniProtKB-SubCell"/>
</dbReference>
<dbReference type="KEGG" id="arac:E0W69_000415"/>
<dbReference type="GO" id="GO:0016887">
    <property type="term" value="F:ATP hydrolysis activity"/>
    <property type="evidence" value="ECO:0007669"/>
    <property type="project" value="InterPro"/>
</dbReference>
<keyword evidence="5" id="KW-0547">Nucleotide-binding</keyword>
<dbReference type="PROSITE" id="PS50929">
    <property type="entry name" value="ABC_TM1F"/>
    <property type="match status" value="1"/>
</dbReference>
<feature type="transmembrane region" description="Helical" evidence="9">
    <location>
        <begin position="84"/>
        <end position="105"/>
    </location>
</feature>
<evidence type="ECO:0000313" key="12">
    <source>
        <dbReference type="EMBL" id="QES87191.1"/>
    </source>
</evidence>
<evidence type="ECO:0000256" key="8">
    <source>
        <dbReference type="ARBA" id="ARBA00023136"/>
    </source>
</evidence>
<dbReference type="InterPro" id="IPR036640">
    <property type="entry name" value="ABC1_TM_sf"/>
</dbReference>
<evidence type="ECO:0000256" key="4">
    <source>
        <dbReference type="ARBA" id="ARBA00022692"/>
    </source>
</evidence>
<keyword evidence="2" id="KW-0813">Transport</keyword>
<dbReference type="InterPro" id="IPR011527">
    <property type="entry name" value="ABC1_TM_dom"/>
</dbReference>
<keyword evidence="4 9" id="KW-0812">Transmembrane</keyword>
<evidence type="ECO:0000259" key="10">
    <source>
        <dbReference type="PROSITE" id="PS50893"/>
    </source>
</evidence>
<dbReference type="Proteomes" id="UP000292424">
    <property type="component" value="Chromosome"/>
</dbReference>
<dbReference type="Gene3D" id="1.20.1560.10">
    <property type="entry name" value="ABC transporter type 1, transmembrane domain"/>
    <property type="match status" value="1"/>
</dbReference>
<protein>
    <submittedName>
        <fullName evidence="12">ABC transporter ATP-binding protein</fullName>
    </submittedName>
</protein>
<evidence type="ECO:0000256" key="7">
    <source>
        <dbReference type="ARBA" id="ARBA00022989"/>
    </source>
</evidence>
<feature type="domain" description="ABC transporter" evidence="10">
    <location>
        <begin position="364"/>
        <end position="600"/>
    </location>
</feature>
<dbReference type="InterPro" id="IPR039421">
    <property type="entry name" value="Type_1_exporter"/>
</dbReference>
<dbReference type="PANTHER" id="PTHR43394:SF1">
    <property type="entry name" value="ATP-BINDING CASSETTE SUB-FAMILY B MEMBER 10, MITOCHONDRIAL"/>
    <property type="match status" value="1"/>
</dbReference>
<evidence type="ECO:0000313" key="13">
    <source>
        <dbReference type="Proteomes" id="UP000292424"/>
    </source>
</evidence>
<dbReference type="InterPro" id="IPR027417">
    <property type="entry name" value="P-loop_NTPase"/>
</dbReference>
<proteinExistence type="predicted"/>
<feature type="transmembrane region" description="Helical" evidence="9">
    <location>
        <begin position="16"/>
        <end position="35"/>
    </location>
</feature>
<gene>
    <name evidence="12" type="ORF">E0W69_000415</name>
</gene>
<dbReference type="FunFam" id="3.40.50.300:FF:000221">
    <property type="entry name" value="Multidrug ABC transporter ATP-binding protein"/>
    <property type="match status" value="1"/>
</dbReference>
<dbReference type="SMART" id="SM00382">
    <property type="entry name" value="AAA"/>
    <property type="match status" value="1"/>
</dbReference>
<keyword evidence="13" id="KW-1185">Reference proteome</keyword>
<evidence type="ECO:0000256" key="1">
    <source>
        <dbReference type="ARBA" id="ARBA00004651"/>
    </source>
</evidence>
<comment type="subcellular location">
    <subcellularLocation>
        <location evidence="1">Cell membrane</location>
        <topology evidence="1">Multi-pass membrane protein</topology>
    </subcellularLocation>
</comment>
<feature type="transmembrane region" description="Helical" evidence="9">
    <location>
        <begin position="188"/>
        <end position="206"/>
    </location>
</feature>
<evidence type="ECO:0000256" key="3">
    <source>
        <dbReference type="ARBA" id="ARBA00022475"/>
    </source>
</evidence>
<reference evidence="12 13" key="1">
    <citation type="submission" date="2019-09" db="EMBL/GenBank/DDBJ databases">
        <title>Complete genome sequence of Arachidicoccus sp. B3-10 isolated from apple orchard soil.</title>
        <authorList>
            <person name="Kim H.S."/>
            <person name="Han K.-I."/>
            <person name="Suh M.K."/>
            <person name="Lee K.C."/>
            <person name="Eom M.K."/>
            <person name="Kim J.-S."/>
            <person name="Kang S.W."/>
            <person name="Sin Y."/>
            <person name="Lee J.-S."/>
        </authorList>
    </citation>
    <scope>NUCLEOTIDE SEQUENCE [LARGE SCALE GENOMIC DNA]</scope>
    <source>
        <strain evidence="12 13">B3-10</strain>
    </source>
</reference>
<dbReference type="InterPro" id="IPR017871">
    <property type="entry name" value="ABC_transporter-like_CS"/>
</dbReference>
<dbReference type="Pfam" id="PF00664">
    <property type="entry name" value="ABC_membrane"/>
    <property type="match status" value="1"/>
</dbReference>
<dbReference type="SUPFAM" id="SSF90123">
    <property type="entry name" value="ABC transporter transmembrane region"/>
    <property type="match status" value="1"/>
</dbReference>
<dbReference type="SUPFAM" id="SSF52540">
    <property type="entry name" value="P-loop containing nucleoside triphosphate hydrolases"/>
    <property type="match status" value="1"/>
</dbReference>
<keyword evidence="7 9" id="KW-1133">Transmembrane helix</keyword>
<dbReference type="OrthoDB" id="9780296at2"/>
<dbReference type="InterPro" id="IPR003439">
    <property type="entry name" value="ABC_transporter-like_ATP-bd"/>
</dbReference>
<keyword evidence="8 9" id="KW-0472">Membrane</keyword>
<evidence type="ECO:0000256" key="9">
    <source>
        <dbReference type="SAM" id="Phobius"/>
    </source>
</evidence>
<feature type="transmembrane region" description="Helical" evidence="9">
    <location>
        <begin position="302"/>
        <end position="326"/>
    </location>
</feature>
<feature type="transmembrane region" description="Helical" evidence="9">
    <location>
        <begin position="270"/>
        <end position="290"/>
    </location>
</feature>
<feature type="transmembrane region" description="Helical" evidence="9">
    <location>
        <begin position="163"/>
        <end position="182"/>
    </location>
</feature>
<evidence type="ECO:0000256" key="2">
    <source>
        <dbReference type="ARBA" id="ARBA00022448"/>
    </source>
</evidence>
<evidence type="ECO:0000256" key="6">
    <source>
        <dbReference type="ARBA" id="ARBA00022840"/>
    </source>
</evidence>
<dbReference type="Pfam" id="PF00005">
    <property type="entry name" value="ABC_tran"/>
    <property type="match status" value="1"/>
</dbReference>
<keyword evidence="3" id="KW-1003">Cell membrane</keyword>
<dbReference type="Gene3D" id="3.40.50.300">
    <property type="entry name" value="P-loop containing nucleotide triphosphate hydrolases"/>
    <property type="match status" value="1"/>
</dbReference>
<evidence type="ECO:0000259" key="11">
    <source>
        <dbReference type="PROSITE" id="PS50929"/>
    </source>
</evidence>
<dbReference type="AlphaFoldDB" id="A0A5P2G6Q5"/>
<dbReference type="EMBL" id="CP044016">
    <property type="protein sequence ID" value="QES87191.1"/>
    <property type="molecule type" value="Genomic_DNA"/>
</dbReference>
<dbReference type="PROSITE" id="PS50893">
    <property type="entry name" value="ABC_TRANSPORTER_2"/>
    <property type="match status" value="1"/>
</dbReference>
<dbReference type="PANTHER" id="PTHR43394">
    <property type="entry name" value="ATP-DEPENDENT PERMEASE MDL1, MITOCHONDRIAL"/>
    <property type="match status" value="1"/>
</dbReference>
<dbReference type="InterPro" id="IPR003593">
    <property type="entry name" value="AAA+_ATPase"/>
</dbReference>
<keyword evidence="6 12" id="KW-0067">ATP-binding</keyword>
<dbReference type="PROSITE" id="PS00211">
    <property type="entry name" value="ABC_TRANSPORTER_1"/>
    <property type="match status" value="1"/>
</dbReference>
<sequence length="607" mass="68909">MRELSVLNKYFWKYRYRFLLGILFVISSNYFAIIVPEITGYIGLKIQSILPNANKKSIHLDKISSDYFVKRFINWMEALSIGKVITYSCLAIIVASLIRGVLMFCMRQTLIVMSRHIEYDQKNEVYDQYQKLDAEFYKSHTTGDLMNRMAEDVSRVRSYTGPAIMYLTNIVALVGFSVYNMLKKDVHLTLMVLLPLPILGVTIYIVNSIINKKSERVQALLSDLTTNAQESYSGIRVIKSFVQESAMLHFFRDKGEQYRKNAISLAQTDAIYFPSMTLMIGLSTLTTIYMGSKMAIDDGSKVALIVEFVIYINMLTFPVSSIGWVASMMQRAAASQKRLNEFLKIEPTIKSESGSAKADLQGDIRIKNVSFTYPHTGIKAISNLSLDIKKGEKVLVIGKTGSGKTSMTQLLMRFFDPDEGSIEMDGVDIRKLELNSLREQMSYVPQDVFLFSDTIFNNINFGLRAPADIETVRLAAKRASIDNEILELEKGYDTLTGERGVTLSGGQKQRISIARAFIKQPHVVLFDDCLSAVDNKTEHEILEGMKTYLHNKTAIIITHRIFTTIDFDQIIVIDAGKIVEHGTHNDLLNQQGYYTYLYQKQILEQKK</sequence>
<accession>A0A5P2G6Q5</accession>
<dbReference type="GO" id="GO:0015421">
    <property type="term" value="F:ABC-type oligopeptide transporter activity"/>
    <property type="evidence" value="ECO:0007669"/>
    <property type="project" value="TreeGrafter"/>
</dbReference>
<dbReference type="CDD" id="cd18541">
    <property type="entry name" value="ABC_6TM_TmrB_like"/>
    <property type="match status" value="1"/>
</dbReference>
<evidence type="ECO:0000256" key="5">
    <source>
        <dbReference type="ARBA" id="ARBA00022741"/>
    </source>
</evidence>
<name>A0A5P2G6Q5_9BACT</name>
<feature type="domain" description="ABC transmembrane type-1" evidence="11">
    <location>
        <begin position="63"/>
        <end position="331"/>
    </location>
</feature>
<organism evidence="12 13">
    <name type="scientific">Rhizosphaericola mali</name>
    <dbReference type="NCBI Taxonomy" id="2545455"/>
    <lineage>
        <taxon>Bacteria</taxon>
        <taxon>Pseudomonadati</taxon>
        <taxon>Bacteroidota</taxon>
        <taxon>Chitinophagia</taxon>
        <taxon>Chitinophagales</taxon>
        <taxon>Chitinophagaceae</taxon>
        <taxon>Rhizosphaericola</taxon>
    </lineage>
</organism>